<gene>
    <name evidence="1" type="ORF">BgAZ_501660</name>
</gene>
<dbReference type="AlphaFoldDB" id="A0AAD8LJ87"/>
<reference evidence="1" key="1">
    <citation type="submission" date="2023-08" db="EMBL/GenBank/DDBJ databases">
        <title>Draft sequence of the Babesia gibsoni genome.</title>
        <authorList>
            <person name="Yamagishi J.Y."/>
            <person name="Xuan X.X."/>
        </authorList>
    </citation>
    <scope>NUCLEOTIDE SEQUENCE</scope>
    <source>
        <strain evidence="1">Azabu</strain>
    </source>
</reference>
<comment type="caution">
    <text evidence="1">The sequence shown here is derived from an EMBL/GenBank/DDBJ whole genome shotgun (WGS) entry which is preliminary data.</text>
</comment>
<evidence type="ECO:0000313" key="2">
    <source>
        <dbReference type="Proteomes" id="UP001230268"/>
    </source>
</evidence>
<sequence length="279" mass="32134">MKVTRVCHMSFAAVFLFATASGYFVHPLVEKKTLDEHIDGSLTIALVGIAVNLRASVDYLGREDDNIYFSQKGDLPAKRDRMKHMINRQMRQMGLPTCDDLVITKPHEAEHLVYGDNPIPIVRNIEAVHHAVEAMFKQFIELHGIYEAKPNYEEDSYEVHMGYIYRAIRLEVPKIWLSAIDILYKKLKIDESNVHEAEIYSRRLAFFGAPTFRMTTVESMKLGKSRGIHPNYYADLFLDTAISLVDRMFSNIIKHTPEESKARINALHALYKYHASLKF</sequence>
<evidence type="ECO:0000313" key="1">
    <source>
        <dbReference type="EMBL" id="KAK1441834.1"/>
    </source>
</evidence>
<accession>A0AAD8LJ87</accession>
<protein>
    <submittedName>
        <fullName evidence="1">Uncharacterized protein</fullName>
    </submittedName>
</protein>
<keyword evidence="2" id="KW-1185">Reference proteome</keyword>
<name>A0AAD8LJ87_BABGI</name>
<dbReference type="Proteomes" id="UP001230268">
    <property type="component" value="Unassembled WGS sequence"/>
</dbReference>
<dbReference type="EMBL" id="JAVEPI010000005">
    <property type="protein sequence ID" value="KAK1441834.1"/>
    <property type="molecule type" value="Genomic_DNA"/>
</dbReference>
<proteinExistence type="predicted"/>
<organism evidence="1 2">
    <name type="scientific">Babesia gibsoni</name>
    <dbReference type="NCBI Taxonomy" id="33632"/>
    <lineage>
        <taxon>Eukaryota</taxon>
        <taxon>Sar</taxon>
        <taxon>Alveolata</taxon>
        <taxon>Apicomplexa</taxon>
        <taxon>Aconoidasida</taxon>
        <taxon>Piroplasmida</taxon>
        <taxon>Babesiidae</taxon>
        <taxon>Babesia</taxon>
    </lineage>
</organism>